<dbReference type="Pfam" id="PF04484">
    <property type="entry name" value="QWRF"/>
    <property type="match status" value="1"/>
</dbReference>
<feature type="compositionally biased region" description="Polar residues" evidence="2">
    <location>
        <begin position="299"/>
        <end position="311"/>
    </location>
</feature>
<feature type="compositionally biased region" description="Polar residues" evidence="2">
    <location>
        <begin position="461"/>
        <end position="486"/>
    </location>
</feature>
<protein>
    <recommendedName>
        <fullName evidence="5">AUGMIN subunit 8</fullName>
    </recommendedName>
</protein>
<evidence type="ECO:0000256" key="2">
    <source>
        <dbReference type="SAM" id="MobiDB-lite"/>
    </source>
</evidence>
<evidence type="ECO:0000313" key="4">
    <source>
        <dbReference type="Proteomes" id="UP000006038"/>
    </source>
</evidence>
<feature type="compositionally biased region" description="Polar residues" evidence="2">
    <location>
        <begin position="239"/>
        <end position="250"/>
    </location>
</feature>
<comment type="similarity">
    <text evidence="1">Belongs to the QWRF family.</text>
</comment>
<dbReference type="GO" id="GO:0005880">
    <property type="term" value="C:nuclear microtubule"/>
    <property type="evidence" value="ECO:0007669"/>
    <property type="project" value="TreeGrafter"/>
</dbReference>
<feature type="compositionally biased region" description="Polar residues" evidence="2">
    <location>
        <begin position="432"/>
        <end position="442"/>
    </location>
</feature>
<dbReference type="Proteomes" id="UP000006038">
    <property type="component" value="Chromosome 8"/>
</dbReference>
<evidence type="ECO:0000313" key="3">
    <source>
        <dbReference type="EnsemblPlants" id="OB08G23750.1"/>
    </source>
</evidence>
<feature type="region of interest" description="Disordered" evidence="2">
    <location>
        <begin position="177"/>
        <end position="344"/>
    </location>
</feature>
<feature type="compositionally biased region" description="Polar residues" evidence="2">
    <location>
        <begin position="192"/>
        <end position="201"/>
    </location>
</feature>
<accession>J3MTE5</accession>
<dbReference type="GO" id="GO:0051225">
    <property type="term" value="P:spindle assembly"/>
    <property type="evidence" value="ECO:0007669"/>
    <property type="project" value="TreeGrafter"/>
</dbReference>
<feature type="compositionally biased region" description="Polar residues" evidence="2">
    <location>
        <begin position="330"/>
        <end position="342"/>
    </location>
</feature>
<dbReference type="Gramene" id="OB08G23750.1">
    <property type="protein sequence ID" value="OB08G23750.1"/>
    <property type="gene ID" value="OB08G23750"/>
</dbReference>
<dbReference type="HOGENOM" id="CLU_025164_3_0_1"/>
<reference evidence="3" key="2">
    <citation type="submission" date="2013-04" db="UniProtKB">
        <authorList>
            <consortium name="EnsemblPlants"/>
        </authorList>
    </citation>
    <scope>IDENTIFICATION</scope>
</reference>
<dbReference type="eggNOG" id="ENOG502QR63">
    <property type="taxonomic scope" value="Eukaryota"/>
</dbReference>
<dbReference type="GO" id="GO:0005737">
    <property type="term" value="C:cytoplasm"/>
    <property type="evidence" value="ECO:0007669"/>
    <property type="project" value="TreeGrafter"/>
</dbReference>
<dbReference type="OMA" id="VWHATSD"/>
<evidence type="ECO:0000256" key="1">
    <source>
        <dbReference type="ARBA" id="ARBA00010016"/>
    </source>
</evidence>
<reference evidence="3" key="1">
    <citation type="journal article" date="2013" name="Nat. Commun.">
        <title>Whole-genome sequencing of Oryza brachyantha reveals mechanisms underlying Oryza genome evolution.</title>
        <authorList>
            <person name="Chen J."/>
            <person name="Huang Q."/>
            <person name="Gao D."/>
            <person name="Wang J."/>
            <person name="Lang Y."/>
            <person name="Liu T."/>
            <person name="Li B."/>
            <person name="Bai Z."/>
            <person name="Luis Goicoechea J."/>
            <person name="Liang C."/>
            <person name="Chen C."/>
            <person name="Zhang W."/>
            <person name="Sun S."/>
            <person name="Liao Y."/>
            <person name="Zhang X."/>
            <person name="Yang L."/>
            <person name="Song C."/>
            <person name="Wang M."/>
            <person name="Shi J."/>
            <person name="Liu G."/>
            <person name="Liu J."/>
            <person name="Zhou H."/>
            <person name="Zhou W."/>
            <person name="Yu Q."/>
            <person name="An N."/>
            <person name="Chen Y."/>
            <person name="Cai Q."/>
            <person name="Wang B."/>
            <person name="Liu B."/>
            <person name="Min J."/>
            <person name="Huang Y."/>
            <person name="Wu H."/>
            <person name="Li Z."/>
            <person name="Zhang Y."/>
            <person name="Yin Y."/>
            <person name="Song W."/>
            <person name="Jiang J."/>
            <person name="Jackson S.A."/>
            <person name="Wing R.A."/>
            <person name="Wang J."/>
            <person name="Chen M."/>
        </authorList>
    </citation>
    <scope>NUCLEOTIDE SEQUENCE [LARGE SCALE GENOMIC DNA]</scope>
    <source>
        <strain evidence="3">cv. IRGC 101232</strain>
    </source>
</reference>
<evidence type="ECO:0008006" key="5">
    <source>
        <dbReference type="Google" id="ProtNLM"/>
    </source>
</evidence>
<dbReference type="EnsemblPlants" id="OB08G23750.1">
    <property type="protein sequence ID" value="OB08G23750.1"/>
    <property type="gene ID" value="OB08G23750"/>
</dbReference>
<organism evidence="3">
    <name type="scientific">Oryza brachyantha</name>
    <name type="common">malo sina</name>
    <dbReference type="NCBI Taxonomy" id="4533"/>
    <lineage>
        <taxon>Eukaryota</taxon>
        <taxon>Viridiplantae</taxon>
        <taxon>Streptophyta</taxon>
        <taxon>Embryophyta</taxon>
        <taxon>Tracheophyta</taxon>
        <taxon>Spermatophyta</taxon>
        <taxon>Magnoliopsida</taxon>
        <taxon>Liliopsida</taxon>
        <taxon>Poales</taxon>
        <taxon>Poaceae</taxon>
        <taxon>BOP clade</taxon>
        <taxon>Oryzoideae</taxon>
        <taxon>Oryzeae</taxon>
        <taxon>Oryzinae</taxon>
        <taxon>Oryza</taxon>
    </lineage>
</organism>
<dbReference type="AlphaFoldDB" id="J3MTE5"/>
<dbReference type="GO" id="GO:0008017">
    <property type="term" value="F:microtubule binding"/>
    <property type="evidence" value="ECO:0007669"/>
    <property type="project" value="TreeGrafter"/>
</dbReference>
<feature type="compositionally biased region" description="Low complexity" evidence="2">
    <location>
        <begin position="223"/>
        <end position="232"/>
    </location>
</feature>
<sequence length="722" mass="78416">MAGGAKQRLRLQLSLIRSTFTDVHPRDSSVCRSSSHGTARPPRDPIAADPSRRREEANEEEEEAAAVTGPASAGLLPRASRGDSCIGLGKTERQIGFEKISLILLLWRVVQLDERSWPVHQCARILERLIDSMDAVKAEAKKAAGTVDSALRRPLVPSEKNIAAPAPRRREVASRFKAGVPPAPAPAASSARRCTSPSLSRPSAAECTASTNRAQSAERRRSSTPSSSSTPSGGCAASRSRTPVRDTTATEVRGISRRATSTKPPDGLWASARRSSPWLQPESVAMATPATKRDRLPHVSSSDQSHQTKVQPRTVAEAERKRSPLRGRNIGNQCENARPSETPNKRVVEQHRWPAAMMSGRGSAGLTSRNNGVADTPIRSVTPSNTTRGHSPRRIYPADVKANGLNQPLNGLAKRLAMHESRRDDKTESSTDDVSSQTSECSKSAARPSRTLSSPVPVLHRSSSPNKVLSAASSTSTNFQSPSRTRPSAPCRSRCCSTASGVTQPVFNYIVDARKVKKSASQIENIHQLRLLYNSHLQWQFVNARSEDTLSFQKSSVESVLYSVWKSILKLRDSVTVRRTDVQLLQQELKLYYILKEQIAYLQHWPALEGENGSTLIGAIEALQACTLRLPVTSGAQADAVAVKNSISSAVDVMQALSSSILYLLSKVEGRTSLVSELSDMARQEKGALGECRELLATAAKLQVQESSLRTHLMQLREGVLG</sequence>
<dbReference type="PANTHER" id="PTHR31807">
    <property type="entry name" value="AUGMIN FAMILY MEMBER"/>
    <property type="match status" value="1"/>
</dbReference>
<feature type="compositionally biased region" description="Basic and acidic residues" evidence="2">
    <location>
        <begin position="417"/>
        <end position="429"/>
    </location>
</feature>
<feature type="compositionally biased region" description="Polar residues" evidence="2">
    <location>
        <begin position="365"/>
        <end position="389"/>
    </location>
</feature>
<feature type="region of interest" description="Disordered" evidence="2">
    <location>
        <begin position="22"/>
        <end position="76"/>
    </location>
</feature>
<dbReference type="STRING" id="4533.J3MTE5"/>
<feature type="region of interest" description="Disordered" evidence="2">
    <location>
        <begin position="359"/>
        <end position="492"/>
    </location>
</feature>
<name>J3MTE5_ORYBR</name>
<dbReference type="InterPro" id="IPR007573">
    <property type="entry name" value="QWRF"/>
</dbReference>
<keyword evidence="4" id="KW-1185">Reference proteome</keyword>
<dbReference type="PANTHER" id="PTHR31807:SF35">
    <property type="entry name" value="AUGMIN SUBUNIT 8"/>
    <property type="match status" value="1"/>
</dbReference>
<proteinExistence type="inferred from homology"/>